<protein>
    <submittedName>
        <fullName evidence="3">G2/M phase-specific E3 ubiquitin-protein ligase</fullName>
    </submittedName>
</protein>
<reference evidence="3" key="1">
    <citation type="journal article" date="2023" name="G3 (Bethesda)">
        <title>Whole genome assembly and annotation of the endangered Caribbean coral Acropora cervicornis.</title>
        <authorList>
            <person name="Selwyn J.D."/>
            <person name="Vollmer S.V."/>
        </authorList>
    </citation>
    <scope>NUCLEOTIDE SEQUENCE</scope>
    <source>
        <strain evidence="3">K2</strain>
    </source>
</reference>
<dbReference type="InterPro" id="IPR035983">
    <property type="entry name" value="Hect_E3_ubiquitin_ligase"/>
</dbReference>
<organism evidence="3 4">
    <name type="scientific">Acropora cervicornis</name>
    <name type="common">Staghorn coral</name>
    <dbReference type="NCBI Taxonomy" id="6130"/>
    <lineage>
        <taxon>Eukaryota</taxon>
        <taxon>Metazoa</taxon>
        <taxon>Cnidaria</taxon>
        <taxon>Anthozoa</taxon>
        <taxon>Hexacorallia</taxon>
        <taxon>Scleractinia</taxon>
        <taxon>Astrocoeniina</taxon>
        <taxon>Acroporidae</taxon>
        <taxon>Acropora</taxon>
    </lineage>
</organism>
<name>A0AAD9Q8D0_ACRCE</name>
<accession>A0AAD9Q8D0</accession>
<dbReference type="InterPro" id="IPR000569">
    <property type="entry name" value="HECT_dom"/>
</dbReference>
<keyword evidence="4" id="KW-1185">Reference proteome</keyword>
<evidence type="ECO:0000313" key="4">
    <source>
        <dbReference type="Proteomes" id="UP001249851"/>
    </source>
</evidence>
<dbReference type="GO" id="GO:0004842">
    <property type="term" value="F:ubiquitin-protein transferase activity"/>
    <property type="evidence" value="ECO:0007669"/>
    <property type="project" value="InterPro"/>
</dbReference>
<dbReference type="AlphaFoldDB" id="A0AAD9Q8D0"/>
<proteinExistence type="predicted"/>
<dbReference type="Gene3D" id="3.30.2410.10">
    <property type="entry name" value="Hect, E3 ligase catalytic domain"/>
    <property type="match status" value="1"/>
</dbReference>
<feature type="domain" description="CUE" evidence="2">
    <location>
        <begin position="99"/>
        <end position="141"/>
    </location>
</feature>
<dbReference type="GO" id="GO:0043130">
    <property type="term" value="F:ubiquitin binding"/>
    <property type="evidence" value="ECO:0007669"/>
    <property type="project" value="InterPro"/>
</dbReference>
<evidence type="ECO:0000256" key="1">
    <source>
        <dbReference type="ARBA" id="ARBA00022786"/>
    </source>
</evidence>
<dbReference type="PROSITE" id="PS51140">
    <property type="entry name" value="CUE"/>
    <property type="match status" value="1"/>
</dbReference>
<evidence type="ECO:0000313" key="3">
    <source>
        <dbReference type="EMBL" id="KAK2556266.1"/>
    </source>
</evidence>
<dbReference type="Pfam" id="PF00632">
    <property type="entry name" value="HECT"/>
    <property type="match status" value="1"/>
</dbReference>
<sequence length="514" mass="56711">MVWGDMTGPELTKLHMLDTRQTLTSEYGINQILEKEVEPLTSTPISKPGPVPITTSFVSGGISVHECNASGSGVISNSNPSHRGCSANISSSFDAEYQNKNSGFATLKEIFPQLPDRKIYEVFSDSQVIETAIAKLCEDVNAGSCDLLQSYASVIDVTDTYDVDDDDISLSNDGSGSLKIVESAKYTMENQQDICTKLGDLFQKCNTSGNKIRLKVRRSCLWEDTLAKMKRVNPDCLNGIVTVQFIGEPAKEEYLHYGVISALSLYQGSAGPTMFAAPVVDYILYGKLNAVKVSVSDLTSGKVKTTLEELEAISNPVKFKQESSFNTSLRFKAGYTKPIAAFEDKEEFIRCICLHQLILTTQSEIDQFIKGLMTNGILDGIRSNPGKSRRLLQHDDNERLTAEIGSNKQASEEAIAFNFSHYLEDVEQGLVTSSVLDPDTEEIHTSKVNLPHVLQFVTGCDSIPVTGFDPSLTIMFDHNEPHRKLRANTCSCTLNFPVCDLLTNYESFKNDFTE</sequence>
<comment type="caution">
    <text evidence="3">The sequence shown here is derived from an EMBL/GenBank/DDBJ whole genome shotgun (WGS) entry which is preliminary data.</text>
</comment>
<dbReference type="Gene3D" id="3.90.1750.10">
    <property type="entry name" value="Hect, E3 ligase catalytic domains"/>
    <property type="match status" value="1"/>
</dbReference>
<dbReference type="EMBL" id="JARQWQ010000057">
    <property type="protein sequence ID" value="KAK2556266.1"/>
    <property type="molecule type" value="Genomic_DNA"/>
</dbReference>
<reference evidence="3" key="2">
    <citation type="journal article" date="2023" name="Science">
        <title>Genomic signatures of disease resistance in endangered staghorn corals.</title>
        <authorList>
            <person name="Vollmer S.V."/>
            <person name="Selwyn J.D."/>
            <person name="Despard B.A."/>
            <person name="Roesel C.L."/>
        </authorList>
    </citation>
    <scope>NUCLEOTIDE SEQUENCE</scope>
    <source>
        <strain evidence="3">K2</strain>
    </source>
</reference>
<keyword evidence="1" id="KW-0833">Ubl conjugation pathway</keyword>
<evidence type="ECO:0000259" key="2">
    <source>
        <dbReference type="PROSITE" id="PS51140"/>
    </source>
</evidence>
<gene>
    <name evidence="3" type="ORF">P5673_021895</name>
</gene>
<dbReference type="SUPFAM" id="SSF56204">
    <property type="entry name" value="Hect, E3 ligase catalytic domain"/>
    <property type="match status" value="2"/>
</dbReference>
<dbReference type="InterPro" id="IPR003892">
    <property type="entry name" value="CUE"/>
</dbReference>
<dbReference type="Proteomes" id="UP001249851">
    <property type="component" value="Unassembled WGS sequence"/>
</dbReference>